<organism evidence="4">
    <name type="scientific">Eucalyptus grandis</name>
    <name type="common">Flooded gum</name>
    <dbReference type="NCBI Taxonomy" id="71139"/>
    <lineage>
        <taxon>Eukaryota</taxon>
        <taxon>Viridiplantae</taxon>
        <taxon>Streptophyta</taxon>
        <taxon>Embryophyta</taxon>
        <taxon>Tracheophyta</taxon>
        <taxon>Spermatophyta</taxon>
        <taxon>Magnoliopsida</taxon>
        <taxon>eudicotyledons</taxon>
        <taxon>Gunneridae</taxon>
        <taxon>Pentapetalae</taxon>
        <taxon>rosids</taxon>
        <taxon>malvids</taxon>
        <taxon>Myrtales</taxon>
        <taxon>Myrtaceae</taxon>
        <taxon>Myrtoideae</taxon>
        <taxon>Eucalypteae</taxon>
        <taxon>Eucalyptus</taxon>
    </lineage>
</organism>
<dbReference type="AlphaFoldDB" id="A0A059B494"/>
<evidence type="ECO:0000256" key="1">
    <source>
        <dbReference type="ARBA" id="ARBA00022801"/>
    </source>
</evidence>
<dbReference type="eggNOG" id="KOG4569">
    <property type="taxonomic scope" value="Eukaryota"/>
</dbReference>
<feature type="domain" description="Fungal lipase-type" evidence="3">
    <location>
        <begin position="5"/>
        <end position="41"/>
    </location>
</feature>
<keyword evidence="2" id="KW-0812">Transmembrane</keyword>
<keyword evidence="2" id="KW-1133">Transmembrane helix</keyword>
<sequence length="71" mass="7707">MQPGTMDAVKRAKDLYGDINIMVTGHSMGGAMASFWGLDLVVWLYDIGFGSLVYLVEKVCDGSGEDPMCSR</sequence>
<evidence type="ECO:0000259" key="3">
    <source>
        <dbReference type="Pfam" id="PF01764"/>
    </source>
</evidence>
<dbReference type="Pfam" id="PF01764">
    <property type="entry name" value="Lipase_3"/>
    <property type="match status" value="1"/>
</dbReference>
<dbReference type="GO" id="GO:0016787">
    <property type="term" value="F:hydrolase activity"/>
    <property type="evidence" value="ECO:0007669"/>
    <property type="project" value="UniProtKB-KW"/>
</dbReference>
<dbReference type="InterPro" id="IPR051218">
    <property type="entry name" value="Sec_MonoDiacylglyc_Lipase"/>
</dbReference>
<dbReference type="Gene3D" id="3.40.50.1820">
    <property type="entry name" value="alpha/beta hydrolase"/>
    <property type="match status" value="1"/>
</dbReference>
<gene>
    <name evidence="4" type="ORF">EUGRSUZ_H03825</name>
</gene>
<name>A0A059B494_EUCGR</name>
<reference evidence="4" key="1">
    <citation type="submission" date="2013-07" db="EMBL/GenBank/DDBJ databases">
        <title>The genome of Eucalyptus grandis.</title>
        <authorList>
            <person name="Schmutz J."/>
            <person name="Hayes R."/>
            <person name="Myburg A."/>
            <person name="Tuskan G."/>
            <person name="Grattapaglia D."/>
            <person name="Rokhsar D.S."/>
        </authorList>
    </citation>
    <scope>NUCLEOTIDE SEQUENCE</scope>
    <source>
        <tissue evidence="4">Leaf extractions</tissue>
    </source>
</reference>
<dbReference type="GO" id="GO:0006629">
    <property type="term" value="P:lipid metabolic process"/>
    <property type="evidence" value="ECO:0007669"/>
    <property type="project" value="InterPro"/>
</dbReference>
<proteinExistence type="predicted"/>
<protein>
    <recommendedName>
        <fullName evidence="3">Fungal lipase-type domain-containing protein</fullName>
    </recommendedName>
</protein>
<dbReference type="PANTHER" id="PTHR45856:SF11">
    <property type="entry name" value="FUNGAL LIPASE-LIKE DOMAIN-CONTAINING PROTEIN"/>
    <property type="match status" value="1"/>
</dbReference>
<dbReference type="PANTHER" id="PTHR45856">
    <property type="entry name" value="ALPHA/BETA-HYDROLASES SUPERFAMILY PROTEIN"/>
    <property type="match status" value="1"/>
</dbReference>
<dbReference type="InterPro" id="IPR029058">
    <property type="entry name" value="AB_hydrolase_fold"/>
</dbReference>
<dbReference type="STRING" id="71139.A0A059B494"/>
<dbReference type="InterPro" id="IPR002921">
    <property type="entry name" value="Fungal_lipase-type"/>
</dbReference>
<feature type="transmembrane region" description="Helical" evidence="2">
    <location>
        <begin position="21"/>
        <end position="45"/>
    </location>
</feature>
<dbReference type="EMBL" id="KK198760">
    <property type="protein sequence ID" value="KCW61052.1"/>
    <property type="molecule type" value="Genomic_DNA"/>
</dbReference>
<dbReference type="Gramene" id="KCW61052">
    <property type="protein sequence ID" value="KCW61052"/>
    <property type="gene ID" value="EUGRSUZ_H03825"/>
</dbReference>
<accession>A0A059B494</accession>
<keyword evidence="2" id="KW-0472">Membrane</keyword>
<dbReference type="InParanoid" id="A0A059B494"/>
<keyword evidence="1" id="KW-0378">Hydrolase</keyword>
<dbReference type="SUPFAM" id="SSF53474">
    <property type="entry name" value="alpha/beta-Hydrolases"/>
    <property type="match status" value="1"/>
</dbReference>
<evidence type="ECO:0000256" key="2">
    <source>
        <dbReference type="SAM" id="Phobius"/>
    </source>
</evidence>
<evidence type="ECO:0000313" key="4">
    <source>
        <dbReference type="EMBL" id="KCW61052.1"/>
    </source>
</evidence>